<evidence type="ECO:0000256" key="2">
    <source>
        <dbReference type="ARBA" id="ARBA00022723"/>
    </source>
</evidence>
<evidence type="ECO:0000259" key="8">
    <source>
        <dbReference type="PROSITE" id="PS51471"/>
    </source>
</evidence>
<proteinExistence type="inferred from homology"/>
<dbReference type="GO" id="GO:0006879">
    <property type="term" value="P:intracellular iron ion homeostasis"/>
    <property type="evidence" value="ECO:0007669"/>
    <property type="project" value="TreeGrafter"/>
</dbReference>
<evidence type="ECO:0000256" key="1">
    <source>
        <dbReference type="ARBA" id="ARBA00001961"/>
    </source>
</evidence>
<dbReference type="PROSITE" id="PS51471">
    <property type="entry name" value="FE2OG_OXY"/>
    <property type="match status" value="1"/>
</dbReference>
<dbReference type="PANTHER" id="PTHR41536">
    <property type="entry name" value="PKHD-TYPE HYDROXYLASE YBIX"/>
    <property type="match status" value="1"/>
</dbReference>
<dbReference type="NCBIfam" id="NF003975">
    <property type="entry name" value="PRK05467.1-4"/>
    <property type="match status" value="1"/>
</dbReference>
<dbReference type="NCBIfam" id="NF003974">
    <property type="entry name" value="PRK05467.1-3"/>
    <property type="match status" value="1"/>
</dbReference>
<sequence length="222" mass="25259">MIICIDNILNSEELKLIHSKLTNSEFRDGKETAGWYAKEVKNNLQLPSNELTEEMRSIVMQALQRNRLFQAAVRPKIIRPIIFSRYEPGMYYGYHTDNALMGNQVLTRSDISLTLFLSSPSSYVGGELMIDTSLGEQVFKLEAGSMIVYPSSTLHQVTTVTKGTRFAAISWVQSIIRDPGEREILFDLETAREALFQKHGITPEFDLICKTHANLLRKWADI</sequence>
<feature type="binding site" evidence="7">
    <location>
        <position position="95"/>
    </location>
    <ligand>
        <name>Fe cation</name>
        <dbReference type="ChEBI" id="CHEBI:24875"/>
    </ligand>
</feature>
<evidence type="ECO:0000313" key="9">
    <source>
        <dbReference type="EMBL" id="QDL08654.1"/>
    </source>
</evidence>
<feature type="binding site" evidence="7">
    <location>
        <position position="155"/>
    </location>
    <ligand>
        <name>Fe cation</name>
        <dbReference type="ChEBI" id="CHEBI:24875"/>
    </ligand>
</feature>
<comment type="cofactor">
    <cofactor evidence="1 7">
        <name>L-ascorbate</name>
        <dbReference type="ChEBI" id="CHEBI:38290"/>
    </cofactor>
</comment>
<keyword evidence="2 7" id="KW-0479">Metal-binding</keyword>
<name>A0A856MEB3_9CYAN</name>
<evidence type="ECO:0000256" key="4">
    <source>
        <dbReference type="ARBA" id="ARBA00022964"/>
    </source>
</evidence>
<keyword evidence="5 7" id="KW-0560">Oxidoreductase</keyword>
<dbReference type="InterPro" id="IPR006620">
    <property type="entry name" value="Pro_4_hyd_alph"/>
</dbReference>
<dbReference type="InterPro" id="IPR044862">
    <property type="entry name" value="Pro_4_hyd_alph_FE2OG_OXY"/>
</dbReference>
<keyword evidence="4 7" id="KW-0223">Dioxygenase</keyword>
<feature type="binding site" evidence="7">
    <location>
        <position position="97"/>
    </location>
    <ligand>
        <name>Fe cation</name>
        <dbReference type="ChEBI" id="CHEBI:24875"/>
    </ligand>
</feature>
<evidence type="ECO:0000313" key="10">
    <source>
        <dbReference type="Proteomes" id="UP000503129"/>
    </source>
</evidence>
<keyword evidence="6 7" id="KW-0408">Iron</keyword>
<dbReference type="GO" id="GO:0016706">
    <property type="term" value="F:2-oxoglutarate-dependent dioxygenase activity"/>
    <property type="evidence" value="ECO:0007669"/>
    <property type="project" value="UniProtKB-UniRule"/>
</dbReference>
<evidence type="ECO:0000256" key="7">
    <source>
        <dbReference type="HAMAP-Rule" id="MF_00657"/>
    </source>
</evidence>
<organism evidence="9 10">
    <name type="scientific">Brasilonema sennae CENA114</name>
    <dbReference type="NCBI Taxonomy" id="415709"/>
    <lineage>
        <taxon>Bacteria</taxon>
        <taxon>Bacillati</taxon>
        <taxon>Cyanobacteriota</taxon>
        <taxon>Cyanophyceae</taxon>
        <taxon>Nostocales</taxon>
        <taxon>Scytonemataceae</taxon>
        <taxon>Brasilonema</taxon>
        <taxon>Bromeliae group (in: Brasilonema)</taxon>
    </lineage>
</organism>
<gene>
    <name evidence="9" type="ORF">DP114_12805</name>
</gene>
<dbReference type="AlphaFoldDB" id="A0A856MEB3"/>
<dbReference type="GO" id="GO:0031418">
    <property type="term" value="F:L-ascorbic acid binding"/>
    <property type="evidence" value="ECO:0007669"/>
    <property type="project" value="UniProtKB-KW"/>
</dbReference>
<evidence type="ECO:0000256" key="3">
    <source>
        <dbReference type="ARBA" id="ARBA00022896"/>
    </source>
</evidence>
<dbReference type="KEGG" id="bsen:DP114_12805"/>
<evidence type="ECO:0000256" key="5">
    <source>
        <dbReference type="ARBA" id="ARBA00023002"/>
    </source>
</evidence>
<dbReference type="HAMAP" id="MF_00657">
    <property type="entry name" value="Hydroxyl_YbiX"/>
    <property type="match status" value="1"/>
</dbReference>
<dbReference type="RefSeq" id="WP_171976247.1">
    <property type="nucleotide sequence ID" value="NZ_CAWOXK010000001.1"/>
</dbReference>
<dbReference type="InterPro" id="IPR005123">
    <property type="entry name" value="Oxoglu/Fe-dep_dioxygenase_dom"/>
</dbReference>
<dbReference type="EMBL" id="CP030118">
    <property type="protein sequence ID" value="QDL08654.1"/>
    <property type="molecule type" value="Genomic_DNA"/>
</dbReference>
<keyword evidence="3 7" id="KW-0847">Vitamin C</keyword>
<dbReference type="Gene3D" id="4.10.860.20">
    <property type="entry name" value="Rabenosyn, Rab binding domain"/>
    <property type="match status" value="1"/>
</dbReference>
<dbReference type="SMART" id="SM00702">
    <property type="entry name" value="P4Hc"/>
    <property type="match status" value="1"/>
</dbReference>
<dbReference type="Pfam" id="PF13640">
    <property type="entry name" value="2OG-FeII_Oxy_3"/>
    <property type="match status" value="1"/>
</dbReference>
<feature type="binding site" evidence="7">
    <location>
        <position position="165"/>
    </location>
    <ligand>
        <name>2-oxoglutarate</name>
        <dbReference type="ChEBI" id="CHEBI:16810"/>
    </ligand>
</feature>
<accession>A0A856MEB3</accession>
<dbReference type="Proteomes" id="UP000503129">
    <property type="component" value="Chromosome"/>
</dbReference>
<dbReference type="GO" id="GO:0006974">
    <property type="term" value="P:DNA damage response"/>
    <property type="evidence" value="ECO:0007669"/>
    <property type="project" value="TreeGrafter"/>
</dbReference>
<feature type="domain" description="Fe2OG dioxygenase" evidence="8">
    <location>
        <begin position="76"/>
        <end position="174"/>
    </location>
</feature>
<protein>
    <submittedName>
        <fullName evidence="9">Fe2+-dependent dioxygenase</fullName>
    </submittedName>
</protein>
<keyword evidence="10" id="KW-1185">Reference proteome</keyword>
<evidence type="ECO:0000256" key="6">
    <source>
        <dbReference type="ARBA" id="ARBA00023004"/>
    </source>
</evidence>
<comment type="cofactor">
    <cofactor evidence="7">
        <name>Fe(2+)</name>
        <dbReference type="ChEBI" id="CHEBI:29033"/>
    </cofactor>
    <text evidence="7">Binds 1 Fe(2+) ion per subunit.</text>
</comment>
<dbReference type="GO" id="GO:0005506">
    <property type="term" value="F:iron ion binding"/>
    <property type="evidence" value="ECO:0007669"/>
    <property type="project" value="UniProtKB-UniRule"/>
</dbReference>
<reference evidence="9 10" key="1">
    <citation type="submission" date="2018-06" db="EMBL/GenBank/DDBJ databases">
        <title>Comparative genomics of Brasilonema spp. strains.</title>
        <authorList>
            <person name="Alvarenga D.O."/>
            <person name="Fiore M.F."/>
            <person name="Varani A.M."/>
        </authorList>
    </citation>
    <scope>NUCLEOTIDE SEQUENCE [LARGE SCALE GENOMIC DNA]</scope>
    <source>
        <strain evidence="9 10">CENA114</strain>
    </source>
</reference>
<dbReference type="InterPro" id="IPR023550">
    <property type="entry name" value="PKHD_hydroxylase"/>
</dbReference>
<dbReference type="Gene3D" id="2.60.120.620">
    <property type="entry name" value="q2cbj1_9rhob like domain"/>
    <property type="match status" value="1"/>
</dbReference>
<dbReference type="PANTHER" id="PTHR41536:SF1">
    <property type="entry name" value="PKHD-TYPE HYDROXYLASE YBIX"/>
    <property type="match status" value="1"/>
</dbReference>